<evidence type="ECO:0000313" key="1">
    <source>
        <dbReference type="EMBL" id="WAJ27138.1"/>
    </source>
</evidence>
<accession>A0ACD4NJV0</accession>
<organism evidence="1 2">
    <name type="scientific">Antarcticirhabdus aurantiaca</name>
    <dbReference type="NCBI Taxonomy" id="2606717"/>
    <lineage>
        <taxon>Bacteria</taxon>
        <taxon>Pseudomonadati</taxon>
        <taxon>Pseudomonadota</taxon>
        <taxon>Alphaproteobacteria</taxon>
        <taxon>Hyphomicrobiales</taxon>
        <taxon>Aurantimonadaceae</taxon>
        <taxon>Antarcticirhabdus</taxon>
    </lineage>
</organism>
<proteinExistence type="predicted"/>
<keyword evidence="2" id="KW-1185">Reference proteome</keyword>
<sequence>MALQQIVNGQTVTMTAAEEATFEAGRQPAARTDADIDAERDRRLRAGITYAGNVFQSDDTSRERIDRSRISAIVAIMNGVQEGDMRWHGLPVDFFWIAANDTRVPMDAQTMVAFGNAVAAREGLLIVAGNDLKQRITAGEVIADIGSNALWPA</sequence>
<dbReference type="Proteomes" id="UP001163223">
    <property type="component" value="Chromosome"/>
</dbReference>
<name>A0ACD4NJV0_9HYPH</name>
<dbReference type="EMBL" id="CP113520">
    <property type="protein sequence ID" value="WAJ27138.1"/>
    <property type="molecule type" value="Genomic_DNA"/>
</dbReference>
<gene>
    <name evidence="1" type="ORF">OXU80_20110</name>
</gene>
<reference evidence="1" key="1">
    <citation type="submission" date="2022-11" db="EMBL/GenBank/DDBJ databases">
        <title>beta-Carotene-producing bacterium, Jeongeuplla avenae sp. nov., alleviates the salt stress of Arabidopsis seedlings.</title>
        <authorList>
            <person name="Jiang L."/>
            <person name="Lee J."/>
        </authorList>
    </citation>
    <scope>NUCLEOTIDE SEQUENCE</scope>
    <source>
        <strain evidence="1">DY_R2A_6</strain>
    </source>
</reference>
<protein>
    <submittedName>
        <fullName evidence="1">DUF4376 domain-containing protein</fullName>
    </submittedName>
</protein>
<evidence type="ECO:0000313" key="2">
    <source>
        <dbReference type="Proteomes" id="UP001163223"/>
    </source>
</evidence>